<keyword evidence="1 2" id="KW-0378">Hydrolase</keyword>
<dbReference type="AlphaFoldDB" id="A0A8J2W7C9"/>
<dbReference type="InterPro" id="IPR024079">
    <property type="entry name" value="MetalloPept_cat_dom_sf"/>
</dbReference>
<keyword evidence="5" id="KW-1185">Reference proteome</keyword>
<feature type="chain" id="PRO_5035338782" description="Metalloendopeptidase" evidence="2">
    <location>
        <begin position="20"/>
        <end position="571"/>
    </location>
</feature>
<keyword evidence="1 2" id="KW-0645">Protease</keyword>
<organism evidence="4 5">
    <name type="scientific">Danaus chrysippus</name>
    <name type="common">African queen</name>
    <dbReference type="NCBI Taxonomy" id="151541"/>
    <lineage>
        <taxon>Eukaryota</taxon>
        <taxon>Metazoa</taxon>
        <taxon>Ecdysozoa</taxon>
        <taxon>Arthropoda</taxon>
        <taxon>Hexapoda</taxon>
        <taxon>Insecta</taxon>
        <taxon>Pterygota</taxon>
        <taxon>Neoptera</taxon>
        <taxon>Endopterygota</taxon>
        <taxon>Lepidoptera</taxon>
        <taxon>Glossata</taxon>
        <taxon>Ditrysia</taxon>
        <taxon>Papilionoidea</taxon>
        <taxon>Nymphalidae</taxon>
        <taxon>Danainae</taxon>
        <taxon>Danaini</taxon>
        <taxon>Danaina</taxon>
        <taxon>Danaus</taxon>
        <taxon>Anosia</taxon>
    </lineage>
</organism>
<evidence type="ECO:0000256" key="1">
    <source>
        <dbReference type="PROSITE-ProRule" id="PRU01211"/>
    </source>
</evidence>
<accession>A0A8J2W7C9</accession>
<feature type="disulfide bond" evidence="1">
    <location>
        <begin position="136"/>
        <end position="291"/>
    </location>
</feature>
<dbReference type="InterPro" id="IPR001506">
    <property type="entry name" value="Peptidase_M12A"/>
</dbReference>
<dbReference type="GO" id="GO:0008270">
    <property type="term" value="F:zinc ion binding"/>
    <property type="evidence" value="ECO:0007669"/>
    <property type="project" value="UniProtKB-UniRule"/>
</dbReference>
<dbReference type="EC" id="3.4.24.-" evidence="2"/>
<feature type="domain" description="Peptidase M12A" evidence="3">
    <location>
        <begin position="93"/>
        <end position="292"/>
    </location>
</feature>
<keyword evidence="1 2" id="KW-0482">Metalloprotease</keyword>
<dbReference type="CDD" id="cd04280">
    <property type="entry name" value="ZnMc_astacin_like"/>
    <property type="match status" value="1"/>
</dbReference>
<dbReference type="Proteomes" id="UP000789524">
    <property type="component" value="Unassembled WGS sequence"/>
</dbReference>
<dbReference type="SMART" id="SM00235">
    <property type="entry name" value="ZnMc"/>
    <property type="match status" value="1"/>
</dbReference>
<sequence length="571" mass="65824">MKWLCYAVICHLCSLGCLAMTQSEIEDFSNFLRQTSSLDQNLKSLPEGDYEEDVPLEDHHAWEKSGKFEGDLILNERQRRMIVNNVVEGLARNGLTDSTKRWPNNEVIYFIQPDHFSDDQVRSIQNGIDDLARASCVKFRPYVKGDADAVVIQGSKRGCFSQVGYQGGYQILNLSRRHPADRGCFRLGTVVHELLHTLGFFHMQSSPDRDEFIDVLWDNIIRQARHNFRKYDSLSVSDFGVGYDYDSVLHYSRKAFSSNGQDTLVPKNGADIGQRIGLSEKDIIKLNKMYCDVDAGVISQDSISSFDVEKKKKGGKNKPFVGQGLGYQKGKTVIIKLPKAEEEQERSNNPVHGYFSETTQTTHPTFNLEPGLKDDTILYDYQIPGRNINEYMSLIPRKKENQDDYKELKIIEANKDDKRISYFPNEGSIVESDNRDVLRLSQLPAVLQEDKDGVDDLERIYYYGQSDSLSPHRVPIIEKQQIKEKNAKNLAYPHYDTLIFQPNRFSEKDSEFLYEKSKQDSPRSLPYNPSNEFADSEWHLNENYKPNFYIQEDGQIKHDRYDLPKIGYNYN</sequence>
<reference evidence="4" key="1">
    <citation type="submission" date="2021-09" db="EMBL/GenBank/DDBJ databases">
        <authorList>
            <person name="Martin H S."/>
        </authorList>
    </citation>
    <scope>NUCLEOTIDE SEQUENCE</scope>
</reference>
<proteinExistence type="predicted"/>
<dbReference type="SUPFAM" id="SSF55486">
    <property type="entry name" value="Metalloproteases ('zincins'), catalytic domain"/>
    <property type="match status" value="1"/>
</dbReference>
<protein>
    <recommendedName>
        <fullName evidence="2">Metalloendopeptidase</fullName>
        <ecNumber evidence="2">3.4.24.-</ecNumber>
    </recommendedName>
</protein>
<dbReference type="PRINTS" id="PR00480">
    <property type="entry name" value="ASTACIN"/>
</dbReference>
<dbReference type="InterPro" id="IPR034035">
    <property type="entry name" value="Astacin-like_dom"/>
</dbReference>
<feature type="binding site" evidence="1">
    <location>
        <position position="202"/>
    </location>
    <ligand>
        <name>Zn(2+)</name>
        <dbReference type="ChEBI" id="CHEBI:29105"/>
        <note>catalytic</note>
    </ligand>
</feature>
<evidence type="ECO:0000256" key="2">
    <source>
        <dbReference type="RuleBase" id="RU361183"/>
    </source>
</evidence>
<dbReference type="GO" id="GO:0006508">
    <property type="term" value="P:proteolysis"/>
    <property type="evidence" value="ECO:0007669"/>
    <property type="project" value="UniProtKB-KW"/>
</dbReference>
<evidence type="ECO:0000259" key="3">
    <source>
        <dbReference type="PROSITE" id="PS51864"/>
    </source>
</evidence>
<feature type="signal peptide" evidence="2">
    <location>
        <begin position="1"/>
        <end position="19"/>
    </location>
</feature>
<comment type="caution">
    <text evidence="4">The sequence shown here is derived from an EMBL/GenBank/DDBJ whole genome shotgun (WGS) entry which is preliminary data.</text>
</comment>
<keyword evidence="2" id="KW-0732">Signal</keyword>
<feature type="binding site" evidence="1">
    <location>
        <position position="192"/>
    </location>
    <ligand>
        <name>Zn(2+)</name>
        <dbReference type="ChEBI" id="CHEBI:29105"/>
        <note>catalytic</note>
    </ligand>
</feature>
<dbReference type="PANTHER" id="PTHR10127">
    <property type="entry name" value="DISCOIDIN, CUB, EGF, LAMININ , AND ZINC METALLOPROTEASE DOMAIN CONTAINING"/>
    <property type="match status" value="1"/>
</dbReference>
<gene>
    <name evidence="4" type="ORF">DCHRY22_LOCUS11573</name>
</gene>
<dbReference type="OrthoDB" id="291007at2759"/>
<name>A0A8J2W7C9_9NEOP</name>
<dbReference type="Pfam" id="PF01400">
    <property type="entry name" value="Astacin"/>
    <property type="match status" value="1"/>
</dbReference>
<keyword evidence="1" id="KW-1015">Disulfide bond</keyword>
<keyword evidence="1 2" id="KW-0862">Zinc</keyword>
<evidence type="ECO:0000313" key="5">
    <source>
        <dbReference type="Proteomes" id="UP000789524"/>
    </source>
</evidence>
<keyword evidence="1 2" id="KW-0479">Metal-binding</keyword>
<dbReference type="Gene3D" id="3.40.390.10">
    <property type="entry name" value="Collagenase (Catalytic Domain)"/>
    <property type="match status" value="1"/>
</dbReference>
<feature type="active site" evidence="1">
    <location>
        <position position="193"/>
    </location>
</feature>
<dbReference type="EMBL" id="CAKASE010000074">
    <property type="protein sequence ID" value="CAG9575729.1"/>
    <property type="molecule type" value="Genomic_DNA"/>
</dbReference>
<dbReference type="InterPro" id="IPR006026">
    <property type="entry name" value="Peptidase_Metallo"/>
</dbReference>
<feature type="binding site" evidence="1">
    <location>
        <position position="196"/>
    </location>
    <ligand>
        <name>Zn(2+)</name>
        <dbReference type="ChEBI" id="CHEBI:29105"/>
        <note>catalytic</note>
    </ligand>
</feature>
<comment type="cofactor">
    <cofactor evidence="1 2">
        <name>Zn(2+)</name>
        <dbReference type="ChEBI" id="CHEBI:29105"/>
    </cofactor>
    <text evidence="1 2">Binds 1 zinc ion per subunit.</text>
</comment>
<dbReference type="GO" id="GO:0004222">
    <property type="term" value="F:metalloendopeptidase activity"/>
    <property type="evidence" value="ECO:0007669"/>
    <property type="project" value="UniProtKB-UniRule"/>
</dbReference>
<dbReference type="PROSITE" id="PS51864">
    <property type="entry name" value="ASTACIN"/>
    <property type="match status" value="1"/>
</dbReference>
<comment type="caution">
    <text evidence="1">Lacks conserved residue(s) required for the propagation of feature annotation.</text>
</comment>
<evidence type="ECO:0000313" key="4">
    <source>
        <dbReference type="EMBL" id="CAG9575729.1"/>
    </source>
</evidence>
<dbReference type="PANTHER" id="PTHR10127:SF814">
    <property type="entry name" value="MEPRIN A SUBUNIT BETA"/>
    <property type="match status" value="1"/>
</dbReference>